<comment type="caution">
    <text evidence="4">The sequence shown here is derived from an EMBL/GenBank/DDBJ whole genome shotgun (WGS) entry which is preliminary data.</text>
</comment>
<sequence length="588" mass="64363">MTLETVDPWFSRVSGPAGPARLFCFPHAGGNPADFLAWAGPLAPDVELLLPNLPGRGTRLFEPPIGELGPLVEQLTGAVSRLADRPFALFGHSFGALVAFEIARALRRAGGPAPVALWVSGAEGPQLRSQRRRVHDMPDDELIDVLREYAGTSAELLEHRELVELILPGVRADFAMNERYTYRPEPPLALPIHVLHASDDPHVVTDPVAGWTRETTYPPHVTMFPGGHFFLREHEAAVAALLRAGLTAVDPRNPYQDQPARAFWRTGVAEPDPLDITDVWRPKFAMGQDDPIITAGSCFAREIGRALLERGMHWYVAELPPPGLSAAERADRHYGEFSFRTGNIYTTALLRQWVEWAFGKAEPPASSWEHDGRHFDPYRPSVDPAGFASLDDLLAARQTTLAAIRRAVETAACFVFTMGLTEVWADRADGTVFPSCPGTIRGTFDPDRHVLRNLTFFEVYEDLAATVELCRAVNPGLRVLLTVSPHPITATATGSHALVASTHTKAVLRAVAGELAAQRGDVDYFPSYELITGAPFRSRFYQANLRTVGPEGVAFVMRHFLGPTSVSSTADGGDLSCDDAVLDYYNAH</sequence>
<dbReference type="InterPro" id="IPR029058">
    <property type="entry name" value="AB_hydrolase_fold"/>
</dbReference>
<dbReference type="AlphaFoldDB" id="A0A4Q7ZQF4"/>
<keyword evidence="5" id="KW-1185">Reference proteome</keyword>
<dbReference type="Gene3D" id="3.40.50.1820">
    <property type="entry name" value="alpha/beta hydrolase"/>
    <property type="match status" value="1"/>
</dbReference>
<accession>A0A4Q7ZQF4</accession>
<dbReference type="InterPro" id="IPR012223">
    <property type="entry name" value="TEII"/>
</dbReference>
<dbReference type="InterPro" id="IPR001031">
    <property type="entry name" value="Thioesterase"/>
</dbReference>
<dbReference type="RefSeq" id="WP_207229943.1">
    <property type="nucleotide sequence ID" value="NZ_SHKY01000001.1"/>
</dbReference>
<gene>
    <name evidence="4" type="ORF">EV385_5261</name>
</gene>
<dbReference type="SUPFAM" id="SSF53474">
    <property type="entry name" value="alpha/beta-Hydrolases"/>
    <property type="match status" value="1"/>
</dbReference>
<dbReference type="EMBL" id="SHKY01000001">
    <property type="protein sequence ID" value="RZU53340.1"/>
    <property type="molecule type" value="Genomic_DNA"/>
</dbReference>
<evidence type="ECO:0000313" key="4">
    <source>
        <dbReference type="EMBL" id="RZU53340.1"/>
    </source>
</evidence>
<dbReference type="Proteomes" id="UP000292564">
    <property type="component" value="Unassembled WGS sequence"/>
</dbReference>
<evidence type="ECO:0000259" key="3">
    <source>
        <dbReference type="Pfam" id="PF08885"/>
    </source>
</evidence>
<comment type="similarity">
    <text evidence="1">Belongs to the thioesterase family.</text>
</comment>
<evidence type="ECO:0000313" key="5">
    <source>
        <dbReference type="Proteomes" id="UP000292564"/>
    </source>
</evidence>
<protein>
    <submittedName>
        <fullName evidence="4">Surfactin synthase thioesterase subunit</fullName>
    </submittedName>
</protein>
<dbReference type="GO" id="GO:0008610">
    <property type="term" value="P:lipid biosynthetic process"/>
    <property type="evidence" value="ECO:0007669"/>
    <property type="project" value="TreeGrafter"/>
</dbReference>
<evidence type="ECO:0000259" key="2">
    <source>
        <dbReference type="Pfam" id="PF00975"/>
    </source>
</evidence>
<proteinExistence type="inferred from homology"/>
<dbReference type="PANTHER" id="PTHR11487">
    <property type="entry name" value="THIOESTERASE"/>
    <property type="match status" value="1"/>
</dbReference>
<feature type="domain" description="Thioesterase" evidence="2">
    <location>
        <begin position="21"/>
        <end position="240"/>
    </location>
</feature>
<dbReference type="Pfam" id="PF08885">
    <property type="entry name" value="GSCFA"/>
    <property type="match status" value="1"/>
</dbReference>
<dbReference type="InterPro" id="IPR014982">
    <property type="entry name" value="GSCFA"/>
</dbReference>
<organism evidence="4 5">
    <name type="scientific">Krasilnikovia cinnamomea</name>
    <dbReference type="NCBI Taxonomy" id="349313"/>
    <lineage>
        <taxon>Bacteria</taxon>
        <taxon>Bacillati</taxon>
        <taxon>Actinomycetota</taxon>
        <taxon>Actinomycetes</taxon>
        <taxon>Micromonosporales</taxon>
        <taxon>Micromonosporaceae</taxon>
        <taxon>Krasilnikovia</taxon>
    </lineage>
</organism>
<dbReference type="Pfam" id="PF00975">
    <property type="entry name" value="Thioesterase"/>
    <property type="match status" value="1"/>
</dbReference>
<evidence type="ECO:0000256" key="1">
    <source>
        <dbReference type="ARBA" id="ARBA00007169"/>
    </source>
</evidence>
<name>A0A4Q7ZQF4_9ACTN</name>
<reference evidence="4 5" key="1">
    <citation type="submission" date="2019-02" db="EMBL/GenBank/DDBJ databases">
        <title>Sequencing the genomes of 1000 actinobacteria strains.</title>
        <authorList>
            <person name="Klenk H.-P."/>
        </authorList>
    </citation>
    <scope>NUCLEOTIDE SEQUENCE [LARGE SCALE GENOMIC DNA]</scope>
    <source>
        <strain evidence="4 5">DSM 45162</strain>
    </source>
</reference>
<feature type="domain" description="GSCFA" evidence="3">
    <location>
        <begin position="292"/>
        <end position="560"/>
    </location>
</feature>
<dbReference type="PANTHER" id="PTHR11487:SF0">
    <property type="entry name" value="S-ACYL FATTY ACID SYNTHASE THIOESTERASE, MEDIUM CHAIN"/>
    <property type="match status" value="1"/>
</dbReference>